<comment type="caution">
    <text evidence="2">The sequence shown here is derived from an EMBL/GenBank/DDBJ whole genome shotgun (WGS) entry which is preliminary data.</text>
</comment>
<keyword evidence="1" id="KW-1133">Transmembrane helix</keyword>
<gene>
    <name evidence="2" type="ORF">IAC13_05840</name>
</gene>
<dbReference type="EMBL" id="JADIML010000162">
    <property type="protein sequence ID" value="MBO8463437.1"/>
    <property type="molecule type" value="Genomic_DNA"/>
</dbReference>
<keyword evidence="1" id="KW-0472">Membrane</keyword>
<organism evidence="2 3">
    <name type="scientific">Candidatus Scybalomonas excrementavium</name>
    <dbReference type="NCBI Taxonomy" id="2840943"/>
    <lineage>
        <taxon>Bacteria</taxon>
        <taxon>Bacillati</taxon>
        <taxon>Bacillota</taxon>
        <taxon>Clostridia</taxon>
        <taxon>Lachnospirales</taxon>
        <taxon>Lachnospiraceae</taxon>
        <taxon>Lachnospiraceae incertae sedis</taxon>
        <taxon>Candidatus Scybalomonas</taxon>
    </lineage>
</organism>
<keyword evidence="1" id="KW-0812">Transmembrane</keyword>
<evidence type="ECO:0000313" key="2">
    <source>
        <dbReference type="EMBL" id="MBO8463437.1"/>
    </source>
</evidence>
<proteinExistence type="predicted"/>
<dbReference type="AlphaFoldDB" id="A0A9D9I0Q4"/>
<reference evidence="2" key="2">
    <citation type="journal article" date="2021" name="PeerJ">
        <title>Extensive microbial diversity within the chicken gut microbiome revealed by metagenomics and culture.</title>
        <authorList>
            <person name="Gilroy R."/>
            <person name="Ravi A."/>
            <person name="Getino M."/>
            <person name="Pursley I."/>
            <person name="Horton D.L."/>
            <person name="Alikhan N.F."/>
            <person name="Baker D."/>
            <person name="Gharbi K."/>
            <person name="Hall N."/>
            <person name="Watson M."/>
            <person name="Adriaenssens E.M."/>
            <person name="Foster-Nyarko E."/>
            <person name="Jarju S."/>
            <person name="Secka A."/>
            <person name="Antonio M."/>
            <person name="Oren A."/>
            <person name="Chaudhuri R.R."/>
            <person name="La Ragione R."/>
            <person name="Hildebrand F."/>
            <person name="Pallen M.J."/>
        </authorList>
    </citation>
    <scope>NUCLEOTIDE SEQUENCE</scope>
    <source>
        <strain evidence="2">E3-2379</strain>
    </source>
</reference>
<accession>A0A9D9I0Q4</accession>
<protein>
    <submittedName>
        <fullName evidence="2">Uncharacterized protein</fullName>
    </submittedName>
</protein>
<sequence>MKLLDYSLLFAIIIGVIYLPIQMAEQEIIAYSRYQVQYHEKLDNAIDDGLFDLVERDTYETVSLNREEALERFYRSFYGNFGVPNIEIAKTKIRQHLPMIGIIEQNKMSIAYQKPTKNDGQWDLIDAWTNYAYYEYEEGGIRYQFQLGSKKDWVRVSFYENTTWIEGLRQDLAKKDSRLVWFLEEQRFEQIRRNTILKVLQKQMEQISNFYNRIGNQWGFQYEFYLPDVEQQDWCRAIDDIGMVVLFQGYPVEGTLGKTYTRFVYSGARTYKKAKLE</sequence>
<feature type="transmembrane region" description="Helical" evidence="1">
    <location>
        <begin position="6"/>
        <end position="24"/>
    </location>
</feature>
<evidence type="ECO:0000256" key="1">
    <source>
        <dbReference type="SAM" id="Phobius"/>
    </source>
</evidence>
<evidence type="ECO:0000313" key="3">
    <source>
        <dbReference type="Proteomes" id="UP000823618"/>
    </source>
</evidence>
<reference evidence="2" key="1">
    <citation type="submission" date="2020-10" db="EMBL/GenBank/DDBJ databases">
        <authorList>
            <person name="Gilroy R."/>
        </authorList>
    </citation>
    <scope>NUCLEOTIDE SEQUENCE</scope>
    <source>
        <strain evidence="2">E3-2379</strain>
    </source>
</reference>
<dbReference type="Proteomes" id="UP000823618">
    <property type="component" value="Unassembled WGS sequence"/>
</dbReference>
<name>A0A9D9I0Q4_9FIRM</name>